<gene>
    <name evidence="4" type="ORF">DGYR_LOCUS6459</name>
</gene>
<dbReference type="InterPro" id="IPR051825">
    <property type="entry name" value="SRCIN1"/>
</dbReference>
<name>A0A7I8VR77_9ANNE</name>
<evidence type="ECO:0000259" key="3">
    <source>
        <dbReference type="Pfam" id="PF03915"/>
    </source>
</evidence>
<evidence type="ECO:0000256" key="1">
    <source>
        <dbReference type="ARBA" id="ARBA00023054"/>
    </source>
</evidence>
<keyword evidence="1" id="KW-0175">Coiled coil</keyword>
<dbReference type="AlphaFoldDB" id="A0A7I8VR77"/>
<keyword evidence="5" id="KW-1185">Reference proteome</keyword>
<reference evidence="4 5" key="1">
    <citation type="submission" date="2020-08" db="EMBL/GenBank/DDBJ databases">
        <authorList>
            <person name="Hejnol A."/>
        </authorList>
    </citation>
    <scope>NUCLEOTIDE SEQUENCE [LARGE SCALE GENOMIC DNA]</scope>
</reference>
<dbReference type="PANTHER" id="PTHR22741:SF10">
    <property type="entry name" value="COILED-COIL DOMAIN-CONTAINING PROTEIN CG32809"/>
    <property type="match status" value="1"/>
</dbReference>
<evidence type="ECO:0000313" key="4">
    <source>
        <dbReference type="EMBL" id="CAD5118006.1"/>
    </source>
</evidence>
<dbReference type="GO" id="GO:0005737">
    <property type="term" value="C:cytoplasm"/>
    <property type="evidence" value="ECO:0007669"/>
    <property type="project" value="TreeGrafter"/>
</dbReference>
<feature type="region of interest" description="Disordered" evidence="2">
    <location>
        <begin position="249"/>
        <end position="268"/>
    </location>
</feature>
<dbReference type="Pfam" id="PF03915">
    <property type="entry name" value="AIP3"/>
    <property type="match status" value="1"/>
</dbReference>
<dbReference type="OrthoDB" id="6022652at2759"/>
<dbReference type="InterPro" id="IPR022782">
    <property type="entry name" value="AIP3-like_C"/>
</dbReference>
<evidence type="ECO:0000313" key="5">
    <source>
        <dbReference type="Proteomes" id="UP000549394"/>
    </source>
</evidence>
<evidence type="ECO:0000256" key="2">
    <source>
        <dbReference type="SAM" id="MobiDB-lite"/>
    </source>
</evidence>
<protein>
    <submittedName>
        <fullName evidence="4">DgyrCDS6747</fullName>
    </submittedName>
</protein>
<feature type="region of interest" description="Disordered" evidence="2">
    <location>
        <begin position="1"/>
        <end position="40"/>
    </location>
</feature>
<dbReference type="Proteomes" id="UP000549394">
    <property type="component" value="Unassembled WGS sequence"/>
</dbReference>
<feature type="region of interest" description="Disordered" evidence="2">
    <location>
        <begin position="432"/>
        <end position="464"/>
    </location>
</feature>
<organism evidence="4 5">
    <name type="scientific">Dimorphilus gyrociliatus</name>
    <dbReference type="NCBI Taxonomy" id="2664684"/>
    <lineage>
        <taxon>Eukaryota</taxon>
        <taxon>Metazoa</taxon>
        <taxon>Spiralia</taxon>
        <taxon>Lophotrochozoa</taxon>
        <taxon>Annelida</taxon>
        <taxon>Polychaeta</taxon>
        <taxon>Polychaeta incertae sedis</taxon>
        <taxon>Dinophilidae</taxon>
        <taxon>Dimorphilus</taxon>
    </lineage>
</organism>
<dbReference type="EMBL" id="CAJFCJ010000007">
    <property type="protein sequence ID" value="CAD5118006.1"/>
    <property type="molecule type" value="Genomic_DNA"/>
</dbReference>
<sequence length="509" mass="57402">MGKKRSKSMTPPSKEDVKEEMISKKKDGSKECERVDERRRHTVTVSGSDVDSLYSSKGSVYESSDDVLARSFPAHSEAIYGPKKITADKQIKANISVKSTLPIVRDPNRTLEKPMGLVLLTWRSETKRSTLPNEVTSLDTVKALFVRSFSDTLSMSPSCWLTRKIYILDDATNVYYELENVQDVKDRSVLKVVESTSSCQTVCSSTSPTSSRSGSATPTSGIETQNRMASMEAQLANLTAWVQTAVTKDRSPGSSIASDESPQPMQQNNGLRTMKNILHAVKTLQNEQKQLRRIHLTNANDLREGIFESFKKFKEFVESYQKSIRNVPSNPSSFVDEILNLERFVERLKREVDEHDCSSDDCDITTIGYSLASVSKRLCHIRQTFSVQNIQEETTPDSSTKSCKGHVTFNPAVTEISQEGSVVEWRVLRKVPPPPPPRRTSKLMSEEENESLYSTVKKRTPPAVPEKNEELLNQIYHQNYHKVKKANANLNVDKQIVNNDKNYSETEIF</sequence>
<feature type="region of interest" description="Disordered" evidence="2">
    <location>
        <begin position="201"/>
        <end position="222"/>
    </location>
</feature>
<feature type="compositionally biased region" description="Basic and acidic residues" evidence="2">
    <location>
        <begin position="13"/>
        <end position="39"/>
    </location>
</feature>
<feature type="domain" description="Actin interacting protein 3-like C-terminal" evidence="3">
    <location>
        <begin position="120"/>
        <end position="322"/>
    </location>
</feature>
<comment type="caution">
    <text evidence="4">The sequence shown here is derived from an EMBL/GenBank/DDBJ whole genome shotgun (WGS) entry which is preliminary data.</text>
</comment>
<accession>A0A7I8VR77</accession>
<feature type="compositionally biased region" description="Low complexity" evidence="2">
    <location>
        <begin position="201"/>
        <end position="220"/>
    </location>
</feature>
<proteinExistence type="predicted"/>
<dbReference type="PANTHER" id="PTHR22741">
    <property type="entry name" value="P140CAP/SNIP-RELATED"/>
    <property type="match status" value="1"/>
</dbReference>